<dbReference type="InterPro" id="IPR004089">
    <property type="entry name" value="MCPsignal_dom"/>
</dbReference>
<evidence type="ECO:0000256" key="3">
    <source>
        <dbReference type="ARBA" id="ARBA00029447"/>
    </source>
</evidence>
<accession>A0A0P0RJR1</accession>
<dbReference type="Proteomes" id="UP000019146">
    <property type="component" value="Chromosome 2"/>
</dbReference>
<dbReference type="InterPro" id="IPR004090">
    <property type="entry name" value="Chemotax_Me-accpt_rcpt"/>
</dbReference>
<comment type="subcellular location">
    <subcellularLocation>
        <location evidence="1">Membrane</location>
    </subcellularLocation>
</comment>
<evidence type="ECO:0000256" key="2">
    <source>
        <dbReference type="ARBA" id="ARBA00022481"/>
    </source>
</evidence>
<evidence type="ECO:0000259" key="8">
    <source>
        <dbReference type="PROSITE" id="PS50111"/>
    </source>
</evidence>
<dbReference type="SMART" id="SM00283">
    <property type="entry name" value="MA"/>
    <property type="match status" value="1"/>
</dbReference>
<dbReference type="PRINTS" id="PR00260">
    <property type="entry name" value="CHEMTRNSDUCR"/>
</dbReference>
<dbReference type="Pfam" id="PF00015">
    <property type="entry name" value="MCPsignal"/>
    <property type="match status" value="1"/>
</dbReference>
<evidence type="ECO:0000256" key="4">
    <source>
        <dbReference type="PROSITE-ProRule" id="PRU00284"/>
    </source>
</evidence>
<dbReference type="CDD" id="cd11386">
    <property type="entry name" value="MCP_signal"/>
    <property type="match status" value="1"/>
</dbReference>
<keyword evidence="2" id="KW-0488">Methylation</keyword>
<dbReference type="PROSITE" id="PS50885">
    <property type="entry name" value="HAMP"/>
    <property type="match status" value="1"/>
</dbReference>
<dbReference type="GO" id="GO:0007165">
    <property type="term" value="P:signal transduction"/>
    <property type="evidence" value="ECO:0007669"/>
    <property type="project" value="UniProtKB-KW"/>
</dbReference>
<evidence type="ECO:0000256" key="6">
    <source>
        <dbReference type="SAM" id="MobiDB-lite"/>
    </source>
</evidence>
<keyword evidence="7" id="KW-0812">Transmembrane</keyword>
<feature type="domain" description="Methyl-accepting transducer" evidence="8">
    <location>
        <begin position="246"/>
        <end position="475"/>
    </location>
</feature>
<dbReference type="PANTHER" id="PTHR43531:SF14">
    <property type="entry name" value="METHYL-ACCEPTING CHEMOTAXIS PROTEIN I-RELATED"/>
    <property type="match status" value="1"/>
</dbReference>
<keyword evidence="4" id="KW-0807">Transducer</keyword>
<protein>
    <submittedName>
        <fullName evidence="10">Methyl-accepting chemotaxis protein I serine chemoreceptor protein</fullName>
    </submittedName>
</protein>
<keyword evidence="7" id="KW-1133">Transmembrane helix</keyword>
<dbReference type="PANTHER" id="PTHR43531">
    <property type="entry name" value="PROTEIN ICFG"/>
    <property type="match status" value="1"/>
</dbReference>
<dbReference type="AlphaFoldDB" id="A0A0P0RJR1"/>
<dbReference type="GO" id="GO:0005886">
    <property type="term" value="C:plasma membrane"/>
    <property type="evidence" value="ECO:0007669"/>
    <property type="project" value="TreeGrafter"/>
</dbReference>
<feature type="compositionally biased region" description="Low complexity" evidence="6">
    <location>
        <begin position="528"/>
        <end position="546"/>
    </location>
</feature>
<evidence type="ECO:0000313" key="10">
    <source>
        <dbReference type="EMBL" id="ALL68937.1"/>
    </source>
</evidence>
<feature type="region of interest" description="Disordered" evidence="6">
    <location>
        <begin position="528"/>
        <end position="556"/>
    </location>
</feature>
<dbReference type="Pfam" id="PF12729">
    <property type="entry name" value="4HB_MCP_1"/>
    <property type="match status" value="1"/>
</dbReference>
<feature type="transmembrane region" description="Helical" evidence="7">
    <location>
        <begin position="165"/>
        <end position="188"/>
    </location>
</feature>
<dbReference type="SMART" id="SM00304">
    <property type="entry name" value="HAMP"/>
    <property type="match status" value="1"/>
</dbReference>
<keyword evidence="7" id="KW-0472">Membrane</keyword>
<dbReference type="InterPro" id="IPR003660">
    <property type="entry name" value="HAMP_dom"/>
</dbReference>
<dbReference type="GO" id="GO:0004888">
    <property type="term" value="F:transmembrane signaling receptor activity"/>
    <property type="evidence" value="ECO:0007669"/>
    <property type="project" value="InterPro"/>
</dbReference>
<feature type="domain" description="HAMP" evidence="9">
    <location>
        <begin position="189"/>
        <end position="241"/>
    </location>
</feature>
<proteinExistence type="inferred from homology"/>
<dbReference type="EMBL" id="CP012747">
    <property type="protein sequence ID" value="ALL68937.1"/>
    <property type="molecule type" value="Genomic_DNA"/>
</dbReference>
<evidence type="ECO:0000256" key="1">
    <source>
        <dbReference type="ARBA" id="ARBA00004370"/>
    </source>
</evidence>
<evidence type="ECO:0000256" key="5">
    <source>
        <dbReference type="SAM" id="Coils"/>
    </source>
</evidence>
<dbReference type="SUPFAM" id="SSF58104">
    <property type="entry name" value="Methyl-accepting chemotaxis protein (MCP) signaling domain"/>
    <property type="match status" value="1"/>
</dbReference>
<evidence type="ECO:0000313" key="11">
    <source>
        <dbReference type="Proteomes" id="UP000019146"/>
    </source>
</evidence>
<evidence type="ECO:0000256" key="7">
    <source>
        <dbReference type="SAM" id="Phobius"/>
    </source>
</evidence>
<dbReference type="Pfam" id="PF00672">
    <property type="entry name" value="HAMP"/>
    <property type="match status" value="1"/>
</dbReference>
<reference evidence="10 11" key="1">
    <citation type="journal article" date="2014" name="Genome Announc.">
        <title>Draft Genome Sequence of the Haloacid-Degrading Burkholderia caribensis Strain MBA4.</title>
        <authorList>
            <person name="Pan Y."/>
            <person name="Kong K.F."/>
            <person name="Tsang J.S."/>
        </authorList>
    </citation>
    <scope>NUCLEOTIDE SEQUENCE [LARGE SCALE GENOMIC DNA]</scope>
    <source>
        <strain evidence="10 11">MBA4</strain>
    </source>
</reference>
<dbReference type="CDD" id="cd06225">
    <property type="entry name" value="HAMP"/>
    <property type="match status" value="1"/>
</dbReference>
<organism evidence="10 11">
    <name type="scientific">Paraburkholderia caribensis MBA4</name>
    <dbReference type="NCBI Taxonomy" id="1323664"/>
    <lineage>
        <taxon>Bacteria</taxon>
        <taxon>Pseudomonadati</taxon>
        <taxon>Pseudomonadota</taxon>
        <taxon>Betaproteobacteria</taxon>
        <taxon>Burkholderiales</taxon>
        <taxon>Burkholderiaceae</taxon>
        <taxon>Paraburkholderia</taxon>
    </lineage>
</organism>
<evidence type="ECO:0000259" key="9">
    <source>
        <dbReference type="PROSITE" id="PS50885"/>
    </source>
</evidence>
<dbReference type="KEGG" id="bcai:K788_0000062"/>
<dbReference type="FunFam" id="1.10.287.950:FF:000001">
    <property type="entry name" value="Methyl-accepting chemotaxis sensory transducer"/>
    <property type="match status" value="1"/>
</dbReference>
<dbReference type="PROSITE" id="PS50111">
    <property type="entry name" value="CHEMOTAXIS_TRANSDUC_2"/>
    <property type="match status" value="1"/>
</dbReference>
<name>A0A0P0RJR1_9BURK</name>
<dbReference type="GO" id="GO:0006935">
    <property type="term" value="P:chemotaxis"/>
    <property type="evidence" value="ECO:0007669"/>
    <property type="project" value="InterPro"/>
</dbReference>
<keyword evidence="10" id="KW-0675">Receptor</keyword>
<gene>
    <name evidence="10" type="ORF">K788_0000062</name>
</gene>
<sequence length="556" mass="58376">MVVALAVGAGGLRGVNALTDSLHGMYVNNVVPLSDVNSASSELLQIRLATWQSLQQKDQSRVSAVRAREASLMQVWLHYYPSGITDDEERAIADKIDAVLPQFVAAEDKVLDAIDRGDFDAAVVLVRDVAQIGNSLSELIQQDVLSNVNQARDSDTQGASQSLRLTWVLGGLIAAGIILSTVVAMFVIRSITGPLNRGVKIAGEIAQGKLDTQINVDVKGELGQLLAAFKTMSGQLSSTVRGIRDSSESVTTAAGEIASGNLDLSARTEEQASSLEQTAASITELTETVRQNAENARQANSLASNAREMTNTGSASVNTMVQTINEISADSARIADITGMIEGVAFQTNILALNAAVEAARAGEQGRGFAVVAGEVRALAQRASAAAKEIKELIETSSVKVAQGARQASEVNDTMGRVIQAIGRVSDIVGEISAASDEQSKGIEQVRQAITQIDEVTQQNAALVEQSAAAAQSLQEQAERMKRDVGFFQLAGHALTAQRPFHAEAPAKHALPSRSIAKAKSNIVTKASTRATSAAARLPAPASDSAGNGASNWEAF</sequence>
<comment type="similarity">
    <text evidence="3">Belongs to the methyl-accepting chemotaxis (MCP) protein family.</text>
</comment>
<dbReference type="InterPro" id="IPR051310">
    <property type="entry name" value="MCP_chemotaxis"/>
</dbReference>
<feature type="coiled-coil region" evidence="5">
    <location>
        <begin position="446"/>
        <end position="484"/>
    </location>
</feature>
<dbReference type="InterPro" id="IPR024478">
    <property type="entry name" value="HlyB_4HB_MCP"/>
</dbReference>
<dbReference type="Gene3D" id="1.10.287.950">
    <property type="entry name" value="Methyl-accepting chemotaxis protein"/>
    <property type="match status" value="1"/>
</dbReference>
<keyword evidence="5" id="KW-0175">Coiled coil</keyword>